<accession>A0ABQ3ZNE6</accession>
<protein>
    <recommendedName>
        <fullName evidence="4">Anti sigma-E protein RseA</fullName>
    </recommendedName>
</protein>
<evidence type="ECO:0000313" key="2">
    <source>
        <dbReference type="EMBL" id="GIE20106.1"/>
    </source>
</evidence>
<evidence type="ECO:0000256" key="1">
    <source>
        <dbReference type="SAM" id="MobiDB-lite"/>
    </source>
</evidence>
<evidence type="ECO:0008006" key="4">
    <source>
        <dbReference type="Google" id="ProtNLM"/>
    </source>
</evidence>
<feature type="compositionally biased region" description="Polar residues" evidence="1">
    <location>
        <begin position="212"/>
        <end position="224"/>
    </location>
</feature>
<dbReference type="Proteomes" id="UP000603200">
    <property type="component" value="Unassembled WGS sequence"/>
</dbReference>
<dbReference type="EMBL" id="BOMN01000038">
    <property type="protein sequence ID" value="GIE20106.1"/>
    <property type="molecule type" value="Genomic_DNA"/>
</dbReference>
<evidence type="ECO:0000313" key="3">
    <source>
        <dbReference type="Proteomes" id="UP000603200"/>
    </source>
</evidence>
<reference evidence="2 3" key="1">
    <citation type="submission" date="2021-01" db="EMBL/GenBank/DDBJ databases">
        <title>Whole genome shotgun sequence of Actinoplanes humidus NBRC 14915.</title>
        <authorList>
            <person name="Komaki H."/>
            <person name="Tamura T."/>
        </authorList>
    </citation>
    <scope>NUCLEOTIDE SEQUENCE [LARGE SCALE GENOMIC DNA]</scope>
    <source>
        <strain evidence="2 3">NBRC 14915</strain>
    </source>
</reference>
<feature type="region of interest" description="Disordered" evidence="1">
    <location>
        <begin position="196"/>
        <end position="224"/>
    </location>
</feature>
<organism evidence="2 3">
    <name type="scientific">Winogradskya humida</name>
    <dbReference type="NCBI Taxonomy" id="113566"/>
    <lineage>
        <taxon>Bacteria</taxon>
        <taxon>Bacillati</taxon>
        <taxon>Actinomycetota</taxon>
        <taxon>Actinomycetes</taxon>
        <taxon>Micromonosporales</taxon>
        <taxon>Micromonosporaceae</taxon>
        <taxon>Winogradskya</taxon>
    </lineage>
</organism>
<comment type="caution">
    <text evidence="2">The sequence shown here is derived from an EMBL/GenBank/DDBJ whole genome shotgun (WGS) entry which is preliminary data.</text>
</comment>
<keyword evidence="3" id="KW-1185">Reference proteome</keyword>
<proteinExistence type="predicted"/>
<dbReference type="RefSeq" id="WP_203837298.1">
    <property type="nucleotide sequence ID" value="NZ_BAAATV010000007.1"/>
</dbReference>
<name>A0ABQ3ZNE6_9ACTN</name>
<sequence length="304" mass="30935">MTGAEFSEVDFDLLADYVGGALDGTPEEATVARLIADDPAWQDAYVELSASVGVISGALRGWGAEPEAMPDDIVARLDAALLSADHAALSADHGALVSADLAAPGPEAEGVAPVRHLVGVPNDRPRSKTARRLKWAAPIGIAAVFLGFLGFGLQQHQSSETASDSTAAEGMPQTLAVGPEIAEPLASGRNYTPETLAQSAKIPSGEARINGEGQTPRSKSSMADDTALSNLRVQDVLLACLDAIAGENGAGPITPASLDYARFQGVPALIVQFSAANGSWVWAAGADCGSPGSGAAKLAAVRVG</sequence>
<gene>
    <name evidence="2" type="ORF">Ahu01nite_032080</name>
</gene>